<dbReference type="OrthoDB" id="8230076at2"/>
<name>A0A1G6DFQ5_9HYPH</name>
<proteinExistence type="predicted"/>
<dbReference type="EMBL" id="FMXQ01000007">
    <property type="protein sequence ID" value="SDB43939.1"/>
    <property type="molecule type" value="Genomic_DNA"/>
</dbReference>
<organism evidence="2 3">
    <name type="scientific">Bauldia litoralis</name>
    <dbReference type="NCBI Taxonomy" id="665467"/>
    <lineage>
        <taxon>Bacteria</taxon>
        <taxon>Pseudomonadati</taxon>
        <taxon>Pseudomonadota</taxon>
        <taxon>Alphaproteobacteria</taxon>
        <taxon>Hyphomicrobiales</taxon>
        <taxon>Kaistiaceae</taxon>
        <taxon>Bauldia</taxon>
    </lineage>
</organism>
<evidence type="ECO:0000313" key="3">
    <source>
        <dbReference type="Proteomes" id="UP000199071"/>
    </source>
</evidence>
<keyword evidence="1" id="KW-0732">Signal</keyword>
<keyword evidence="3" id="KW-1185">Reference proteome</keyword>
<dbReference type="Proteomes" id="UP000199071">
    <property type="component" value="Unassembled WGS sequence"/>
</dbReference>
<dbReference type="STRING" id="665467.SAMN02982931_03326"/>
<protein>
    <submittedName>
        <fullName evidence="2">Uncharacterized protein</fullName>
    </submittedName>
</protein>
<feature type="signal peptide" evidence="1">
    <location>
        <begin position="1"/>
        <end position="20"/>
    </location>
</feature>
<evidence type="ECO:0000313" key="2">
    <source>
        <dbReference type="EMBL" id="SDB43939.1"/>
    </source>
</evidence>
<sequence length="122" mass="13170">MKTLLSSVALLALTSAPALAEFPFEGEWAYDCEIAAGDLVPTVIADGRVLYYESECSIDNVAAIGAGDQAWNLKLSCAGEGDEWQRNVLFAVELGNEGEPLQLIEVDLDDGYVLARDRCDLN</sequence>
<dbReference type="AlphaFoldDB" id="A0A1G6DFQ5"/>
<accession>A0A1G6DFQ5</accession>
<dbReference type="RefSeq" id="WP_090877978.1">
    <property type="nucleotide sequence ID" value="NZ_FMXQ01000007.1"/>
</dbReference>
<reference evidence="2 3" key="1">
    <citation type="submission" date="2016-10" db="EMBL/GenBank/DDBJ databases">
        <authorList>
            <person name="de Groot N.N."/>
        </authorList>
    </citation>
    <scope>NUCLEOTIDE SEQUENCE [LARGE SCALE GENOMIC DNA]</scope>
    <source>
        <strain evidence="2 3">ATCC 35022</strain>
    </source>
</reference>
<evidence type="ECO:0000256" key="1">
    <source>
        <dbReference type="SAM" id="SignalP"/>
    </source>
</evidence>
<gene>
    <name evidence="2" type="ORF">SAMN02982931_03326</name>
</gene>
<feature type="chain" id="PRO_5011591295" evidence="1">
    <location>
        <begin position="21"/>
        <end position="122"/>
    </location>
</feature>